<feature type="binding site" evidence="6">
    <location>
        <position position="243"/>
    </location>
    <ligand>
        <name>substrate</name>
    </ligand>
</feature>
<dbReference type="SUPFAM" id="SSF56601">
    <property type="entry name" value="beta-lactamase/transpeptidase-like"/>
    <property type="match status" value="1"/>
</dbReference>
<dbReference type="Proteomes" id="UP001060039">
    <property type="component" value="Chromosome"/>
</dbReference>
<comment type="similarity">
    <text evidence="1 6">Belongs to the glutaminase family.</text>
</comment>
<proteinExistence type="inferred from homology"/>
<feature type="binding site" evidence="6">
    <location>
        <position position="167"/>
    </location>
    <ligand>
        <name>substrate</name>
    </ligand>
</feature>
<accession>A0ABY5FYA4</accession>
<evidence type="ECO:0000256" key="2">
    <source>
        <dbReference type="ARBA" id="ARBA00011881"/>
    </source>
</evidence>
<dbReference type="PANTHER" id="PTHR12544:SF29">
    <property type="entry name" value="GLUTAMINASE"/>
    <property type="match status" value="1"/>
</dbReference>
<protein>
    <recommendedName>
        <fullName evidence="3 6">Glutaminase</fullName>
        <ecNumber evidence="3 6">3.5.1.2</ecNumber>
    </recommendedName>
</protein>
<evidence type="ECO:0000256" key="6">
    <source>
        <dbReference type="HAMAP-Rule" id="MF_00313"/>
    </source>
</evidence>
<dbReference type="Pfam" id="PF04960">
    <property type="entry name" value="Glutaminase"/>
    <property type="match status" value="1"/>
</dbReference>
<organism evidence="7 8">
    <name type="scientific">Microcella humidisoli</name>
    <dbReference type="NCBI Taxonomy" id="2963406"/>
    <lineage>
        <taxon>Bacteria</taxon>
        <taxon>Bacillati</taxon>
        <taxon>Actinomycetota</taxon>
        <taxon>Actinomycetes</taxon>
        <taxon>Micrococcales</taxon>
        <taxon>Microbacteriaceae</taxon>
        <taxon>Microcella</taxon>
    </lineage>
</organism>
<comment type="subunit">
    <text evidence="2 6">Homotetramer.</text>
</comment>
<evidence type="ECO:0000313" key="8">
    <source>
        <dbReference type="Proteomes" id="UP001060039"/>
    </source>
</evidence>
<dbReference type="EMBL" id="CP101497">
    <property type="protein sequence ID" value="UTT63294.1"/>
    <property type="molecule type" value="Genomic_DNA"/>
</dbReference>
<name>A0ABY5FYA4_9MICO</name>
<feature type="binding site" evidence="6">
    <location>
        <position position="191"/>
    </location>
    <ligand>
        <name>substrate</name>
    </ligand>
</feature>
<dbReference type="InterPro" id="IPR012338">
    <property type="entry name" value="Beta-lactam/transpept-like"/>
</dbReference>
<evidence type="ECO:0000256" key="3">
    <source>
        <dbReference type="ARBA" id="ARBA00012918"/>
    </source>
</evidence>
<comment type="catalytic activity">
    <reaction evidence="5 6">
        <text>L-glutamine + H2O = L-glutamate + NH4(+)</text>
        <dbReference type="Rhea" id="RHEA:15889"/>
        <dbReference type="ChEBI" id="CHEBI:15377"/>
        <dbReference type="ChEBI" id="CHEBI:28938"/>
        <dbReference type="ChEBI" id="CHEBI:29985"/>
        <dbReference type="ChEBI" id="CHEBI:58359"/>
        <dbReference type="EC" id="3.5.1.2"/>
    </reaction>
</comment>
<feature type="binding site" evidence="6">
    <location>
        <position position="116"/>
    </location>
    <ligand>
        <name>substrate</name>
    </ligand>
</feature>
<dbReference type="HAMAP" id="MF_00313">
    <property type="entry name" value="Glutaminase"/>
    <property type="match status" value="1"/>
</dbReference>
<feature type="binding site" evidence="6">
    <location>
        <position position="261"/>
    </location>
    <ligand>
        <name>substrate</name>
    </ligand>
</feature>
<feature type="binding site" evidence="6">
    <location>
        <position position="66"/>
    </location>
    <ligand>
        <name>substrate</name>
    </ligand>
</feature>
<reference evidence="7" key="1">
    <citation type="submission" date="2022-07" db="EMBL/GenBank/DDBJ databases">
        <title>Taxonomic analysis of Microcella humidisoli nov. sp., isolated from riverside soil.</title>
        <authorList>
            <person name="Molina K.M."/>
            <person name="Kim S.B."/>
        </authorList>
    </citation>
    <scope>NUCLEOTIDE SEQUENCE</scope>
    <source>
        <strain evidence="7">MMS21-STM10</strain>
    </source>
</reference>
<keyword evidence="4 6" id="KW-0378">Hydrolase</keyword>
<keyword evidence="8" id="KW-1185">Reference proteome</keyword>
<dbReference type="EC" id="3.5.1.2" evidence="3 6"/>
<dbReference type="RefSeq" id="WP_255160426.1">
    <property type="nucleotide sequence ID" value="NZ_CP101497.1"/>
</dbReference>
<evidence type="ECO:0000256" key="5">
    <source>
        <dbReference type="ARBA" id="ARBA00049534"/>
    </source>
</evidence>
<evidence type="ECO:0000256" key="1">
    <source>
        <dbReference type="ARBA" id="ARBA00011076"/>
    </source>
</evidence>
<sequence length="323" mass="33753">MTELDPVAATLDAVHRELAPLDEGELAGYIPPLLLADPSRFGLAVCSPEGRLWSAGDHAEHFSIQSISKVFAFALALADRGLDAVLERVGCEPSGERFNAISLEADTGRPDNPMINAGAIVTCSLVAGDSAAGRFGRILSLMSACAGRDLTVDEGVFAAELETADMNRALGYLMRSAGSLTADVDETLWVYLRQCAVLVTADDLAVMAATLACGGVNPVTGVRTMSSDVARHVLTVMATCGMYDASGEWMLRVGSPAKSGVAGGVITASPATFGLGLYSPLLDAQGNSLRSVRACELLAERFSWHALAVPGETLPSVQLPRGR</sequence>
<evidence type="ECO:0000313" key="7">
    <source>
        <dbReference type="EMBL" id="UTT63294.1"/>
    </source>
</evidence>
<keyword evidence="6" id="KW-0007">Acetylation</keyword>
<dbReference type="InterPro" id="IPR015868">
    <property type="entry name" value="Glutaminase"/>
</dbReference>
<dbReference type="GO" id="GO:0004359">
    <property type="term" value="F:glutaminase activity"/>
    <property type="evidence" value="ECO:0007669"/>
    <property type="project" value="UniProtKB-EC"/>
</dbReference>
<evidence type="ECO:0000256" key="4">
    <source>
        <dbReference type="ARBA" id="ARBA00022801"/>
    </source>
</evidence>
<feature type="binding site" evidence="6">
    <location>
        <position position="160"/>
    </location>
    <ligand>
        <name>substrate</name>
    </ligand>
</feature>
<dbReference type="NCBIfam" id="TIGR03814">
    <property type="entry name" value="Gln_ase"/>
    <property type="match status" value="1"/>
</dbReference>
<dbReference type="PANTHER" id="PTHR12544">
    <property type="entry name" value="GLUTAMINASE"/>
    <property type="match status" value="1"/>
</dbReference>
<gene>
    <name evidence="6 7" type="primary">glsA</name>
    <name evidence="7" type="ORF">NNL39_04100</name>
</gene>
<dbReference type="Gene3D" id="3.40.710.10">
    <property type="entry name" value="DD-peptidase/beta-lactamase superfamily"/>
    <property type="match status" value="1"/>
</dbReference>